<keyword evidence="2" id="KW-1185">Reference proteome</keyword>
<sequence>MLKTNQIREQLQQAGRYMMENNLAWGTAGNISARSSKDSFLISASGTYLGELGELDFVDCSLYGNGQYERKPSKELPMHRAVYEERPEINAILHASPFYSTLAACSDIEIANDLFVESMYYLERIERVPYHHPGSDQLAEAVREKASYTNILLLENHGVLIFDTSIQEARMALETLEMNCRMLITARNERISLNPLPKNTIKDFLHHSGYKHRRKWEDE</sequence>
<accession>A0ACD4R6E4</accession>
<protein>
    <submittedName>
        <fullName evidence="1">Class II aldolase/adducin family protein</fullName>
    </submittedName>
</protein>
<gene>
    <name evidence="1" type="ORF">QLQ22_15115</name>
</gene>
<organism evidence="1 2">
    <name type="scientific">Metabacillus hrfriensis</name>
    <dbReference type="NCBI Taxonomy" id="3048891"/>
    <lineage>
        <taxon>Bacteria</taxon>
        <taxon>Bacillati</taxon>
        <taxon>Bacillota</taxon>
        <taxon>Bacilli</taxon>
        <taxon>Bacillales</taxon>
        <taxon>Bacillaceae</taxon>
        <taxon>Metabacillus</taxon>
    </lineage>
</organism>
<reference evidence="2" key="1">
    <citation type="journal article" date="2025" name="Aquaculture">
        <title>Assessment of the bioflocculant production and safety properties of Metabacillus hrfriensis sp. nov. based on phenotypic and whole-genome sequencing analysis.</title>
        <authorList>
            <person name="Zhang R."/>
            <person name="Zhao Z."/>
            <person name="Luo L."/>
            <person name="Wang S."/>
            <person name="Guo K."/>
            <person name="Xu W."/>
        </authorList>
    </citation>
    <scope>NUCLEOTIDE SEQUENCE [LARGE SCALE GENOMIC DNA]</scope>
    <source>
        <strain evidence="2">CT-WN-B3</strain>
    </source>
</reference>
<evidence type="ECO:0000313" key="1">
    <source>
        <dbReference type="EMBL" id="WHZ56038.1"/>
    </source>
</evidence>
<evidence type="ECO:0000313" key="2">
    <source>
        <dbReference type="Proteomes" id="UP001226091"/>
    </source>
</evidence>
<dbReference type="Proteomes" id="UP001226091">
    <property type="component" value="Chromosome"/>
</dbReference>
<name>A0ACD4R6E4_9BACI</name>
<dbReference type="EMBL" id="CP126116">
    <property type="protein sequence ID" value="WHZ56038.1"/>
    <property type="molecule type" value="Genomic_DNA"/>
</dbReference>
<proteinExistence type="predicted"/>